<sequence>MICHYFLLSSRIKEETMGQQPYLLLLWRS</sequence>
<name>A0A8S5PD96_9CAUD</name>
<proteinExistence type="predicted"/>
<evidence type="ECO:0000313" key="1">
    <source>
        <dbReference type="EMBL" id="DAE04954.1"/>
    </source>
</evidence>
<organism evidence="1">
    <name type="scientific">Siphoviridae sp. ct5TL29</name>
    <dbReference type="NCBI Taxonomy" id="2825336"/>
    <lineage>
        <taxon>Viruses</taxon>
        <taxon>Duplodnaviria</taxon>
        <taxon>Heunggongvirae</taxon>
        <taxon>Uroviricota</taxon>
        <taxon>Caudoviricetes</taxon>
    </lineage>
</organism>
<accession>A0A8S5PD96</accession>
<protein>
    <submittedName>
        <fullName evidence="1">Uncharacterized protein</fullName>
    </submittedName>
</protein>
<reference evidence="1" key="1">
    <citation type="journal article" date="2021" name="Proc. Natl. Acad. Sci. U.S.A.">
        <title>A Catalog of Tens of Thousands of Viruses from Human Metagenomes Reveals Hidden Associations with Chronic Diseases.</title>
        <authorList>
            <person name="Tisza M.J."/>
            <person name="Buck C.B."/>
        </authorList>
    </citation>
    <scope>NUCLEOTIDE SEQUENCE</scope>
    <source>
        <strain evidence="1">Ct5TL29</strain>
    </source>
</reference>
<dbReference type="EMBL" id="BK015398">
    <property type="protein sequence ID" value="DAE04954.1"/>
    <property type="molecule type" value="Genomic_DNA"/>
</dbReference>